<dbReference type="SUPFAM" id="SSF50129">
    <property type="entry name" value="GroES-like"/>
    <property type="match status" value="1"/>
</dbReference>
<gene>
    <name evidence="2" type="ORF">C8N34_104241</name>
</gene>
<dbReference type="InterPro" id="IPR020843">
    <property type="entry name" value="ER"/>
</dbReference>
<organism evidence="2 3">
    <name type="scientific">Gemmobacter caeni</name>
    <dbReference type="NCBI Taxonomy" id="589035"/>
    <lineage>
        <taxon>Bacteria</taxon>
        <taxon>Pseudomonadati</taxon>
        <taxon>Pseudomonadota</taxon>
        <taxon>Alphaproteobacteria</taxon>
        <taxon>Rhodobacterales</taxon>
        <taxon>Paracoccaceae</taxon>
        <taxon>Gemmobacter</taxon>
    </lineage>
</organism>
<evidence type="ECO:0000313" key="2">
    <source>
        <dbReference type="EMBL" id="PTX51122.1"/>
    </source>
</evidence>
<dbReference type="SMART" id="SM00829">
    <property type="entry name" value="PKS_ER"/>
    <property type="match status" value="1"/>
</dbReference>
<dbReference type="OrthoDB" id="9805883at2"/>
<dbReference type="CDD" id="cd08267">
    <property type="entry name" value="MDR1"/>
    <property type="match status" value="1"/>
</dbReference>
<sequence length="320" mass="33021">MRAAICRDYGGPGVVRIEDRPVPVPGPGQVLIRVLATTVSAGDARIRAMRMPPGMGVLGRVLFGLRRPRQPVLGAEFCGRVEALGPGATGFAPGDLVVGMARGGVHADYAVLPANGPLIRKPGALSLHEAAAMAFGGTTALTFLRGVTRLRAGERLLVIGGAGAVGTAAVQIGRALGAGVAALTRPGNTALLAGLGAEPLPFHPAALMHEARRWDVVLDTMDLPRPTARALLEPDGRLLMVAAGLGGMLAPVGNALRRQKLHVGMAGETRADLEALADLVARGHFRPVIDCVLPFERIAEAHAIADSGAKRGSLVLDLTI</sequence>
<dbReference type="RefSeq" id="WP_108128491.1">
    <property type="nucleotide sequence ID" value="NZ_QBKP01000004.1"/>
</dbReference>
<keyword evidence="3" id="KW-1185">Reference proteome</keyword>
<evidence type="ECO:0000259" key="1">
    <source>
        <dbReference type="SMART" id="SM00829"/>
    </source>
</evidence>
<evidence type="ECO:0000313" key="3">
    <source>
        <dbReference type="Proteomes" id="UP000244224"/>
    </source>
</evidence>
<comment type="caution">
    <text evidence="2">The sequence shown here is derived from an EMBL/GenBank/DDBJ whole genome shotgun (WGS) entry which is preliminary data.</text>
</comment>
<dbReference type="GO" id="GO:0016491">
    <property type="term" value="F:oxidoreductase activity"/>
    <property type="evidence" value="ECO:0007669"/>
    <property type="project" value="InterPro"/>
</dbReference>
<dbReference type="InterPro" id="IPR050700">
    <property type="entry name" value="YIM1/Zinc_Alcohol_DH_Fams"/>
</dbReference>
<dbReference type="PANTHER" id="PTHR11695:SF294">
    <property type="entry name" value="RETICULON-4-INTERACTING PROTEIN 1, MITOCHONDRIAL"/>
    <property type="match status" value="1"/>
</dbReference>
<dbReference type="InterPro" id="IPR011032">
    <property type="entry name" value="GroES-like_sf"/>
</dbReference>
<reference evidence="2 3" key="1">
    <citation type="submission" date="2018-04" db="EMBL/GenBank/DDBJ databases">
        <title>Genomic Encyclopedia of Archaeal and Bacterial Type Strains, Phase II (KMG-II): from individual species to whole genera.</title>
        <authorList>
            <person name="Goeker M."/>
        </authorList>
    </citation>
    <scope>NUCLEOTIDE SEQUENCE [LARGE SCALE GENOMIC DNA]</scope>
    <source>
        <strain evidence="2 3">DSM 21823</strain>
    </source>
</reference>
<name>A0A2T6B522_9RHOB</name>
<dbReference type="Gene3D" id="3.40.50.720">
    <property type="entry name" value="NAD(P)-binding Rossmann-like Domain"/>
    <property type="match status" value="1"/>
</dbReference>
<dbReference type="InterPro" id="IPR013154">
    <property type="entry name" value="ADH-like_N"/>
</dbReference>
<dbReference type="SUPFAM" id="SSF51735">
    <property type="entry name" value="NAD(P)-binding Rossmann-fold domains"/>
    <property type="match status" value="1"/>
</dbReference>
<dbReference type="InterPro" id="IPR036291">
    <property type="entry name" value="NAD(P)-bd_dom_sf"/>
</dbReference>
<dbReference type="Gene3D" id="3.90.180.10">
    <property type="entry name" value="Medium-chain alcohol dehydrogenases, catalytic domain"/>
    <property type="match status" value="1"/>
</dbReference>
<dbReference type="Pfam" id="PF08240">
    <property type="entry name" value="ADH_N"/>
    <property type="match status" value="1"/>
</dbReference>
<dbReference type="AlphaFoldDB" id="A0A2T6B522"/>
<dbReference type="EMBL" id="QBKP01000004">
    <property type="protein sequence ID" value="PTX51122.1"/>
    <property type="molecule type" value="Genomic_DNA"/>
</dbReference>
<accession>A0A2T6B522</accession>
<protein>
    <submittedName>
        <fullName evidence="2">NADPH:quinone reductase-like Zn-dependent oxidoreductase</fullName>
    </submittedName>
</protein>
<dbReference type="Proteomes" id="UP000244224">
    <property type="component" value="Unassembled WGS sequence"/>
</dbReference>
<dbReference type="Pfam" id="PF13602">
    <property type="entry name" value="ADH_zinc_N_2"/>
    <property type="match status" value="1"/>
</dbReference>
<proteinExistence type="predicted"/>
<dbReference type="PANTHER" id="PTHR11695">
    <property type="entry name" value="ALCOHOL DEHYDROGENASE RELATED"/>
    <property type="match status" value="1"/>
</dbReference>
<feature type="domain" description="Enoyl reductase (ER)" evidence="1">
    <location>
        <begin position="10"/>
        <end position="316"/>
    </location>
</feature>